<sequence>MTFASPATGPPRRARISARGGRGIAAYQFGDRAGQRGVGQREEQPAAAVLRAGAVAGQRAFLVHVAEDRVSRAADADAYLGVVEVLAQAAFQREGLAGPAAGGGDRHRTRDRQAAAPASRRAGFGGARDGGALAALPPGGGAQRDAPQLGRYQLPRRNLQRGGLGDQRDAAGQPADLRRRAGGQLAQLADRGLDVGRSAVLDDLRVARIGHRAGVGQALQHRQHVGAAQFQGKEVLADFHIVVLDTAQGVAVAGARVLRVAGGRPRRRAHLHHHAVALRVPGQHALGVAPRRAAGIAGAGGDGRIVVELVVPHHVVQRAVVDLAEGGPHRVGRGVADAAAALCQAGLAAAGVHVLLAEALAAGIALRAAAELAAVHPGRSAAAGEGGGIELEREPPVDRVAGVQQRRRGGLAWLRGGGQRQAEAGDAPERWGGHGMSPSVGRVVRG</sequence>
<keyword evidence="3" id="KW-1185">Reference proteome</keyword>
<protein>
    <submittedName>
        <fullName evidence="2">Uncharacterized protein</fullName>
    </submittedName>
</protein>
<feature type="region of interest" description="Disordered" evidence="1">
    <location>
        <begin position="96"/>
        <end position="147"/>
    </location>
</feature>
<dbReference type="HOGENOM" id="CLU_613501_0_0_4"/>
<dbReference type="AlphaFoldDB" id="Q7P1P2"/>
<organism evidence="2 3">
    <name type="scientific">Chromobacterium violaceum (strain ATCC 12472 / DSM 30191 / JCM 1249 / CCUG 213 / NBRC 12614 / NCIMB 9131 / NCTC 9757 / MK)</name>
    <dbReference type="NCBI Taxonomy" id="243365"/>
    <lineage>
        <taxon>Bacteria</taxon>
        <taxon>Pseudomonadati</taxon>
        <taxon>Pseudomonadota</taxon>
        <taxon>Betaproteobacteria</taxon>
        <taxon>Neisseriales</taxon>
        <taxon>Chromobacteriaceae</taxon>
        <taxon>Chromobacterium</taxon>
    </lineage>
</organism>
<dbReference type="Proteomes" id="UP000001424">
    <property type="component" value="Chromosome"/>
</dbReference>
<feature type="region of interest" description="Disordered" evidence="1">
    <location>
        <begin position="416"/>
        <end position="446"/>
    </location>
</feature>
<evidence type="ECO:0000313" key="3">
    <source>
        <dbReference type="Proteomes" id="UP000001424"/>
    </source>
</evidence>
<feature type="region of interest" description="Disordered" evidence="1">
    <location>
        <begin position="1"/>
        <end position="20"/>
    </location>
</feature>
<gene>
    <name evidence="2" type="ordered locus">CV_0171</name>
</gene>
<evidence type="ECO:0000256" key="1">
    <source>
        <dbReference type="SAM" id="MobiDB-lite"/>
    </source>
</evidence>
<evidence type="ECO:0000313" key="2">
    <source>
        <dbReference type="EMBL" id="AAQ57850.1"/>
    </source>
</evidence>
<dbReference type="KEGG" id="cvi:CV_0171"/>
<dbReference type="EMBL" id="AE016825">
    <property type="protein sequence ID" value="AAQ57850.1"/>
    <property type="molecule type" value="Genomic_DNA"/>
</dbReference>
<feature type="compositionally biased region" description="Basic and acidic residues" evidence="1">
    <location>
        <begin position="104"/>
        <end position="113"/>
    </location>
</feature>
<accession>Q7P1P2</accession>
<reference evidence="2 3" key="1">
    <citation type="journal article" date="2003" name="Proc. Natl. Acad. Sci. U.S.A.">
        <title>The complete genome sequence of Chromobacterium violaceum reveals remarkable and exploitable bacterial adaptability.</title>
        <authorList>
            <person name="Vasconcelos A.T.R."/>
            <person name="de Almeida D.F."/>
            <person name="Almeida F.C."/>
            <person name="de Almeida L.G.P."/>
            <person name="de Almeida R."/>
            <person name="Goncalves J.A.A."/>
            <person name="Andrade E.M."/>
            <person name="Antonio R.V."/>
            <person name="Araripe J."/>
            <person name="de Araujo M.F.F."/>
            <person name="Filho S.A."/>
            <person name="Azevedo V."/>
            <person name="Batista A.J."/>
            <person name="Bataus L.A.M."/>
            <person name="Batista J.S."/>
            <person name="Belo A."/>
            <person name="vander Berg C."/>
            <person name="Blamey J."/>
            <person name="Bogo M."/>
            <person name="Bonato S."/>
            <person name="Bordignon J."/>
            <person name="Brito C.A."/>
            <person name="Brocchi M."/>
            <person name="Burity H.A."/>
            <person name="Camargo A.A."/>
            <person name="Cardoso D.D.P."/>
            <person name="Carneiro N.P."/>
            <person name="Carraro D.M."/>
            <person name="Carvalho C.M.B."/>
            <person name="Cascardo J.C.M."/>
            <person name="Cavada B.S."/>
            <person name="Chueire L.M.O."/>
            <person name="Pasa T.B.C."/>
            <person name="Duran N."/>
            <person name="Fagundes N."/>
            <person name="Falcao C.L."/>
            <person name="Fantinatti F."/>
            <person name="Farias I.P."/>
            <person name="Felipe M.S.S."/>
            <person name="Ferrari L.P."/>
            <person name="Ferro J.A."/>
            <person name="Ferro M.I.T."/>
            <person name="Franco G.R."/>
            <person name="Freitas N.S.A."/>
            <person name="Furlan L.R."/>
            <person name="Gazzinelli R.T."/>
            <person name="Gomes E.A."/>
            <person name="Goncalves P.R."/>
            <person name="Grangeiro T.B."/>
            <person name="Grattapaglia D."/>
            <person name="Grisard E.C."/>
            <person name="Guimaraes C.T."/>
            <person name="Hanna E.S."/>
            <person name="Hungria M."/>
            <person name="Jardim S.N."/>
            <person name="Laurino J."/>
            <person name="Leoi L.C.T."/>
            <person name="Fassarella L."/>
            <person name="Lima A."/>
            <person name="Loureiro M.F."/>
            <person name="Lyra M.C.P."/>
            <person name="Macedo M."/>
            <person name="Madeira H.M.F."/>
            <person name="Manfio G.P."/>
            <person name="Maranhao A.Q."/>
            <person name="Martins W.S."/>
            <person name="di Mauro S.M.Z."/>
            <person name="de Medeiros S.R.B."/>
            <person name="Meissner R.D.V."/>
            <person name="Menck C.F.M."/>
            <person name="Moreira M.A.M."/>
            <person name="Nascimento F.F."/>
            <person name="Nicolas M.F."/>
            <person name="Oliveira J.G."/>
            <person name="Oliveira S.C."/>
            <person name="Paixao R.F.C."/>
            <person name="Parente J.A."/>
            <person name="Pedrosa F.O."/>
            <person name="Pena S.J.D."/>
            <person name="Perreira J.O."/>
            <person name="Perreira M."/>
            <person name="Pinto L.S.R.C."/>
            <person name="Pinto L.S."/>
            <person name="Porto J.I.R."/>
            <person name="Potrich D.P."/>
            <person name="Neto C.E.R."/>
            <person name="Reis A.M.M."/>
            <person name="Rigo L.U."/>
            <person name="Rondinelli E."/>
            <person name="dos Santos E.B.P."/>
            <person name="Santos F.R."/>
            <person name="Schneider M.P.C."/>
            <person name="Seuanez H.N."/>
            <person name="Silva A.M.R."/>
            <person name="da Silva A.L.C."/>
            <person name="Silva D.W."/>
            <person name="Silva R."/>
            <person name="Simoes I.C."/>
            <person name="Simon D."/>
            <person name="Soares C.M.A."/>
            <person name="Soares R.B.A."/>
            <person name="Souza E.M."/>
            <person name="Souza K.R.L."/>
            <person name="Souza R.C."/>
            <person name="Steffens M.B.R."/>
            <person name="Steindel M."/>
            <person name="Teixeira S.R."/>
            <person name="Urmenyi T."/>
            <person name="Vettore A."/>
            <person name="Wassem R."/>
            <person name="Zaha A."/>
            <person name="Simpson A.J.G."/>
        </authorList>
    </citation>
    <scope>NUCLEOTIDE SEQUENCE [LARGE SCALE GENOMIC DNA]</scope>
    <source>
        <strain evidence="3">ATCC 12472 / DSM 30191 / JCM 1249 / NBRC 12614 / NCIMB 9131 / NCTC 9757</strain>
    </source>
</reference>
<proteinExistence type="predicted"/>
<name>Q7P1P2_CHRVO</name>